<protein>
    <recommendedName>
        <fullName evidence="14">Secretin/TonB short N-terminal domain-containing protein</fullName>
    </recommendedName>
</protein>
<evidence type="ECO:0000256" key="9">
    <source>
        <dbReference type="ARBA" id="ARBA00023077"/>
    </source>
</evidence>
<evidence type="ECO:0000256" key="12">
    <source>
        <dbReference type="PROSITE-ProRule" id="PRU01360"/>
    </source>
</evidence>
<dbReference type="PROSITE" id="PS52016">
    <property type="entry name" value="TONB_DEPENDENT_REC_3"/>
    <property type="match status" value="1"/>
</dbReference>
<keyword evidence="16" id="KW-1185">Reference proteome</keyword>
<proteinExistence type="inferred from homology"/>
<evidence type="ECO:0000313" key="15">
    <source>
        <dbReference type="EMBL" id="PMR72839.1"/>
    </source>
</evidence>
<dbReference type="Pfam" id="PF00593">
    <property type="entry name" value="TonB_dep_Rec_b-barrel"/>
    <property type="match status" value="1"/>
</dbReference>
<dbReference type="InterPro" id="IPR039426">
    <property type="entry name" value="TonB-dep_rcpt-like"/>
</dbReference>
<dbReference type="InterPro" id="IPR011662">
    <property type="entry name" value="Secretin/TonB_short_N"/>
</dbReference>
<dbReference type="SMART" id="SM00965">
    <property type="entry name" value="STN"/>
    <property type="match status" value="1"/>
</dbReference>
<dbReference type="Proteomes" id="UP000235803">
    <property type="component" value="Unassembled WGS sequence"/>
</dbReference>
<dbReference type="Gene3D" id="2.170.130.10">
    <property type="entry name" value="TonB-dependent receptor, plug domain"/>
    <property type="match status" value="1"/>
</dbReference>
<comment type="similarity">
    <text evidence="2 12 13">Belongs to the TonB-dependent receptor family.</text>
</comment>
<sequence>MQRKGDKRSRGAGGASVLESKGLLQRRGLGQVGMAVLLAMLATEAQAQSQPPGAEAGRNAGDTQQPAQQVYRFDLPEQPLLHSLGEFTGITNISVLRPDARAIDGTAPALSGEMTADQALRGLLADSGLAIEYRNERTAELVEPQPATMTTVGDQVGLDTLTVEADRIGDDWVYQEPRSVSVITREQIDRHPPRHIAEILQETSGVNASMNYQTPGLALNIRGMQDFGRVNMMVDGARQNYAISGHQQRNGEAFIDPEFIGDVTIEKGPSASLGSGGTLAGSANFRTVDVNDIVAPGEDRGVRLRGSTGVGKYSQGNDFNGSVVGALRARNDAELLAGYSQMRSGEFRAGSRGQFGRVNYSYNNPRNDSFGNEGDLVAITRQERRSGLLKGSLRLTDTQRLRLSALRSEFEFDTASSSLGYSHPDDIEVFPTSNRVETSTFTLGHEWRPDSNWLAVDTQLYYVDTRNDQELPDRNEGMPDAALPFMPGGFASRTRTETYGLTAENNARFAIPGFDVAWNYGVDLSKDETSPSATGSRETNIDYAGSLERMNPDGERWLGNAFSALRFEHNDWLTLQAGLRYDHYKLKGETEYENPLLPVGQREQYAEADASDGAFSPNFGIAVKPLEHWQLYANWGKSWRPPTITQALVGGDHRYVNDGTRVFPNTNLNPERSDTWEVGSNLIFDDLLFDGDRLRANISYFTTRTKDFMGMAQVCPPRANGNCLTSLQLMGFVNVDSPVDSEGFEIELSYDTGRVYGRASYTDTDMSSNLIYDANTLGENSCQPSNNPRYETTCNSVGLWYYPKPPRQVYTLQLGARAFDQRLDFGLRHRYSSGHKQLLSDVGVYNSTRDGTIQPYNVTDFYAVYAPTDNLRLNLAVDNLRDEAYGIPMGDVQVLSPSPGRTVIAGVEYRF</sequence>
<dbReference type="GO" id="GO:0015344">
    <property type="term" value="F:siderophore uptake transmembrane transporter activity"/>
    <property type="evidence" value="ECO:0007669"/>
    <property type="project" value="TreeGrafter"/>
</dbReference>
<keyword evidence="10 12" id="KW-0472">Membrane</keyword>
<keyword evidence="6 12" id="KW-0812">Transmembrane</keyword>
<evidence type="ECO:0000256" key="11">
    <source>
        <dbReference type="ARBA" id="ARBA00023237"/>
    </source>
</evidence>
<name>A0A2N7TXE0_9GAMM</name>
<feature type="domain" description="Secretin/TonB short N-terminal" evidence="14">
    <location>
        <begin position="93"/>
        <end position="145"/>
    </location>
</feature>
<dbReference type="SUPFAM" id="SSF56935">
    <property type="entry name" value="Porins"/>
    <property type="match status" value="1"/>
</dbReference>
<dbReference type="GO" id="GO:0009279">
    <property type="term" value="C:cell outer membrane"/>
    <property type="evidence" value="ECO:0007669"/>
    <property type="project" value="UniProtKB-SubCell"/>
</dbReference>
<gene>
    <name evidence="15" type="ORF">C1H69_19540</name>
</gene>
<comment type="caution">
    <text evidence="15">The sequence shown here is derived from an EMBL/GenBank/DDBJ whole genome shotgun (WGS) entry which is preliminary data.</text>
</comment>
<dbReference type="InterPro" id="IPR036942">
    <property type="entry name" value="Beta-barrel_TonB_sf"/>
</dbReference>
<dbReference type="PANTHER" id="PTHR30069">
    <property type="entry name" value="TONB-DEPENDENT OUTER MEMBRANE RECEPTOR"/>
    <property type="match status" value="1"/>
</dbReference>
<reference evidence="15 16" key="1">
    <citation type="submission" date="2018-01" db="EMBL/GenBank/DDBJ databases">
        <title>Halomonas endophytica sp. nov., isolated from storage liquid in the stems of Populus euphratica.</title>
        <authorList>
            <person name="Chen C."/>
        </authorList>
    </citation>
    <scope>NUCLEOTIDE SEQUENCE [LARGE SCALE GENOMIC DNA]</scope>
    <source>
        <strain evidence="15 16">MC28</strain>
    </source>
</reference>
<dbReference type="InterPro" id="IPR000531">
    <property type="entry name" value="Beta-barrel_TonB"/>
</dbReference>
<keyword evidence="8" id="KW-0408">Iron</keyword>
<dbReference type="InterPro" id="IPR037066">
    <property type="entry name" value="Plug_dom_sf"/>
</dbReference>
<organism evidence="15 16">
    <name type="scientific">Billgrantia endophytica</name>
    <dbReference type="NCBI Taxonomy" id="2033802"/>
    <lineage>
        <taxon>Bacteria</taxon>
        <taxon>Pseudomonadati</taxon>
        <taxon>Pseudomonadota</taxon>
        <taxon>Gammaproteobacteria</taxon>
        <taxon>Oceanospirillales</taxon>
        <taxon>Halomonadaceae</taxon>
        <taxon>Billgrantia</taxon>
    </lineage>
</organism>
<dbReference type="PANTHER" id="PTHR30069:SF41">
    <property type="entry name" value="HEME_HEMOPEXIN UTILIZATION PROTEIN C"/>
    <property type="match status" value="1"/>
</dbReference>
<dbReference type="EMBL" id="PNRF01000041">
    <property type="protein sequence ID" value="PMR72839.1"/>
    <property type="molecule type" value="Genomic_DNA"/>
</dbReference>
<dbReference type="Gene3D" id="2.40.170.20">
    <property type="entry name" value="TonB-dependent receptor, beta-barrel domain"/>
    <property type="match status" value="1"/>
</dbReference>
<dbReference type="Gene3D" id="3.55.50.30">
    <property type="match status" value="1"/>
</dbReference>
<evidence type="ECO:0000256" key="8">
    <source>
        <dbReference type="ARBA" id="ARBA00023004"/>
    </source>
</evidence>
<evidence type="ECO:0000256" key="2">
    <source>
        <dbReference type="ARBA" id="ARBA00009810"/>
    </source>
</evidence>
<evidence type="ECO:0000256" key="13">
    <source>
        <dbReference type="RuleBase" id="RU003357"/>
    </source>
</evidence>
<keyword evidence="7" id="KW-0732">Signal</keyword>
<dbReference type="OrthoDB" id="6046653at2"/>
<keyword evidence="5" id="KW-0410">Iron transport</keyword>
<dbReference type="CDD" id="cd01347">
    <property type="entry name" value="ligand_gated_channel"/>
    <property type="match status" value="1"/>
</dbReference>
<keyword evidence="4 12" id="KW-1134">Transmembrane beta strand</keyword>
<dbReference type="InterPro" id="IPR010949">
    <property type="entry name" value="TonB_Hb/transfer/lactofer_rcpt"/>
</dbReference>
<evidence type="ECO:0000256" key="5">
    <source>
        <dbReference type="ARBA" id="ARBA00022496"/>
    </source>
</evidence>
<evidence type="ECO:0000313" key="16">
    <source>
        <dbReference type="Proteomes" id="UP000235803"/>
    </source>
</evidence>
<dbReference type="InterPro" id="IPR011276">
    <property type="entry name" value="TonB_haem/Hb_rcpt"/>
</dbReference>
<evidence type="ECO:0000256" key="7">
    <source>
        <dbReference type="ARBA" id="ARBA00022729"/>
    </source>
</evidence>
<evidence type="ECO:0000256" key="1">
    <source>
        <dbReference type="ARBA" id="ARBA00004571"/>
    </source>
</evidence>
<dbReference type="InterPro" id="IPR012910">
    <property type="entry name" value="Plug_dom"/>
</dbReference>
<keyword evidence="11 12" id="KW-0998">Cell outer membrane</keyword>
<evidence type="ECO:0000256" key="4">
    <source>
        <dbReference type="ARBA" id="ARBA00022452"/>
    </source>
</evidence>
<evidence type="ECO:0000256" key="10">
    <source>
        <dbReference type="ARBA" id="ARBA00023136"/>
    </source>
</evidence>
<evidence type="ECO:0000259" key="14">
    <source>
        <dbReference type="SMART" id="SM00965"/>
    </source>
</evidence>
<comment type="subcellular location">
    <subcellularLocation>
        <location evidence="1 12">Cell outer membrane</location>
        <topology evidence="1 12">Multi-pass membrane protein</topology>
    </subcellularLocation>
</comment>
<evidence type="ECO:0000256" key="6">
    <source>
        <dbReference type="ARBA" id="ARBA00022692"/>
    </source>
</evidence>
<evidence type="ECO:0000256" key="3">
    <source>
        <dbReference type="ARBA" id="ARBA00022448"/>
    </source>
</evidence>
<keyword evidence="3 12" id="KW-0813">Transport</keyword>
<dbReference type="Pfam" id="PF07715">
    <property type="entry name" value="Plug"/>
    <property type="match status" value="1"/>
</dbReference>
<accession>A0A2N7TXE0</accession>
<dbReference type="GO" id="GO:0044718">
    <property type="term" value="P:siderophore transmembrane transport"/>
    <property type="evidence" value="ECO:0007669"/>
    <property type="project" value="TreeGrafter"/>
</dbReference>
<dbReference type="GO" id="GO:0015232">
    <property type="term" value="F:heme transmembrane transporter activity"/>
    <property type="evidence" value="ECO:0007669"/>
    <property type="project" value="InterPro"/>
</dbReference>
<dbReference type="AlphaFoldDB" id="A0A2N7TXE0"/>
<dbReference type="NCBIfam" id="TIGR01785">
    <property type="entry name" value="TonB-hemin"/>
    <property type="match status" value="1"/>
</dbReference>
<keyword evidence="5" id="KW-0406">Ion transport</keyword>
<keyword evidence="9 13" id="KW-0798">TonB box</keyword>
<dbReference type="NCBIfam" id="TIGR01786">
    <property type="entry name" value="TonB-hemlactrns"/>
    <property type="match status" value="1"/>
</dbReference>